<dbReference type="OrthoDB" id="9767869at2"/>
<evidence type="ECO:0000256" key="1">
    <source>
        <dbReference type="ARBA" id="ARBA00022714"/>
    </source>
</evidence>
<keyword evidence="3" id="KW-0408">Iron</keyword>
<dbReference type="SUPFAM" id="SSF50022">
    <property type="entry name" value="ISP domain"/>
    <property type="match status" value="1"/>
</dbReference>
<dbReference type="InterPro" id="IPR036188">
    <property type="entry name" value="FAD/NAD-bd_sf"/>
</dbReference>
<dbReference type="SUPFAM" id="SSF51905">
    <property type="entry name" value="FAD/NAD(P)-binding domain"/>
    <property type="match status" value="1"/>
</dbReference>
<evidence type="ECO:0000313" key="6">
    <source>
        <dbReference type="EMBL" id="RDB62152.1"/>
    </source>
</evidence>
<evidence type="ECO:0000256" key="5">
    <source>
        <dbReference type="ARBA" id="ARBA00023157"/>
    </source>
</evidence>
<dbReference type="Gene3D" id="3.50.50.60">
    <property type="entry name" value="FAD/NAD(P)-binding domain"/>
    <property type="match status" value="1"/>
</dbReference>
<dbReference type="Pfam" id="PF00355">
    <property type="entry name" value="Rieske"/>
    <property type="match status" value="1"/>
</dbReference>
<dbReference type="GO" id="GO:0005737">
    <property type="term" value="C:cytoplasm"/>
    <property type="evidence" value="ECO:0007669"/>
    <property type="project" value="TreeGrafter"/>
</dbReference>
<dbReference type="GO" id="GO:0016705">
    <property type="term" value="F:oxidoreductase activity, acting on paired donors, with incorporation or reduction of molecular oxygen"/>
    <property type="evidence" value="ECO:0007669"/>
    <property type="project" value="UniProtKB-ARBA"/>
</dbReference>
<dbReference type="Proteomes" id="UP000254000">
    <property type="component" value="Unassembled WGS sequence"/>
</dbReference>
<dbReference type="InterPro" id="IPR006076">
    <property type="entry name" value="FAD-dep_OxRdtase"/>
</dbReference>
<dbReference type="Gene3D" id="3.30.9.10">
    <property type="entry name" value="D-Amino Acid Oxidase, subunit A, domain 2"/>
    <property type="match status" value="1"/>
</dbReference>
<dbReference type="InterPro" id="IPR017941">
    <property type="entry name" value="Rieske_2Fe-2S"/>
</dbReference>
<name>A0A369LSM6_9ACTN</name>
<proteinExistence type="predicted"/>
<dbReference type="Gene3D" id="2.102.10.10">
    <property type="entry name" value="Rieske [2Fe-2S] iron-sulphur domain"/>
    <property type="match status" value="1"/>
</dbReference>
<keyword evidence="2" id="KW-0479">Metal-binding</keyword>
<dbReference type="InterPro" id="IPR036922">
    <property type="entry name" value="Rieske_2Fe-2S_sf"/>
</dbReference>
<evidence type="ECO:0000256" key="3">
    <source>
        <dbReference type="ARBA" id="ARBA00023004"/>
    </source>
</evidence>
<dbReference type="GO" id="GO:0051537">
    <property type="term" value="F:2 iron, 2 sulfur cluster binding"/>
    <property type="evidence" value="ECO:0007669"/>
    <property type="project" value="UniProtKB-KW"/>
</dbReference>
<evidence type="ECO:0000256" key="2">
    <source>
        <dbReference type="ARBA" id="ARBA00022723"/>
    </source>
</evidence>
<keyword evidence="1" id="KW-0001">2Fe-2S</keyword>
<dbReference type="EMBL" id="PPTS01000010">
    <property type="protein sequence ID" value="RDB62152.1"/>
    <property type="molecule type" value="Genomic_DNA"/>
</dbReference>
<gene>
    <name evidence="6" type="ORF">C1877_14010</name>
</gene>
<keyword evidence="7" id="KW-1185">Reference proteome</keyword>
<sequence>MTSLWEASAVRPQGYAKALEGDRSADVLVIGGGIAGVLCAYLLAEAGCRCVLVEGGQVGAGVTANTTAKVTAQHGLVYDRLIKKRGADAARLYFEANQAAVAGLRQLADAAPCDFEEKTAYVYATGSTAGIERELAAYEQLGIPHHVLPSAPVPVANRGALGMERQAQFNPLKLLFGLLGLMPSVDVYEHAFVRDVSGNTARTDRGSVTAGHIVFASHYPLVNVPGLYFVKEHQERSYALALEGAPLVDGMFIGDAGGFSFRTYGDFLLVGGGGHRTGQGPKPTEGYAKIRAFADEAYPGARERYAWATQDCMSLDHVPYIGVHRRSRPNQYVATGFSKWGMTGALVAARAIADLVVHGRSPVEALFSPQRSMLAPSLLSNAGVSAANLVKPGRRCSHLGCCLAHNDVEDSWDCPCHGSRFAADGSVLEGPAKRPIAPERR</sequence>
<evidence type="ECO:0000256" key="4">
    <source>
        <dbReference type="ARBA" id="ARBA00023014"/>
    </source>
</evidence>
<dbReference type="GO" id="GO:0016020">
    <property type="term" value="C:membrane"/>
    <property type="evidence" value="ECO:0007669"/>
    <property type="project" value="InterPro"/>
</dbReference>
<accession>A0A369LSM6</accession>
<dbReference type="GO" id="GO:0046872">
    <property type="term" value="F:metal ion binding"/>
    <property type="evidence" value="ECO:0007669"/>
    <property type="project" value="UniProtKB-KW"/>
</dbReference>
<dbReference type="GeneID" id="78360809"/>
<reference evidence="6 7" key="1">
    <citation type="journal article" date="2018" name="Elife">
        <title>Discovery and characterization of a prevalent human gut bacterial enzyme sufficient for the inactivation of a family of plant toxins.</title>
        <authorList>
            <person name="Koppel N."/>
            <person name="Bisanz J.E."/>
            <person name="Pandelia M.E."/>
            <person name="Turnbaugh P.J."/>
            <person name="Balskus E.P."/>
        </authorList>
    </citation>
    <scope>NUCLEOTIDE SEQUENCE [LARGE SCALE GENOMIC DNA]</scope>
    <source>
        <strain evidence="6 7">3C</strain>
    </source>
</reference>
<dbReference type="RefSeq" id="WP_114569449.1">
    <property type="nucleotide sequence ID" value="NZ_CABMMS010000010.1"/>
</dbReference>
<comment type="caution">
    <text evidence="6">The sequence shown here is derived from an EMBL/GenBank/DDBJ whole genome shotgun (WGS) entry which is preliminary data.</text>
</comment>
<dbReference type="GO" id="GO:0004497">
    <property type="term" value="F:monooxygenase activity"/>
    <property type="evidence" value="ECO:0007669"/>
    <property type="project" value="UniProtKB-ARBA"/>
</dbReference>
<dbReference type="AlphaFoldDB" id="A0A369LSM6"/>
<dbReference type="PANTHER" id="PTHR13847">
    <property type="entry name" value="SARCOSINE DEHYDROGENASE-RELATED"/>
    <property type="match status" value="1"/>
</dbReference>
<dbReference type="Pfam" id="PF01266">
    <property type="entry name" value="DAO"/>
    <property type="match status" value="1"/>
</dbReference>
<dbReference type="PRINTS" id="PR00162">
    <property type="entry name" value="RIESKE"/>
</dbReference>
<protein>
    <submittedName>
        <fullName evidence="6">FAD-dependent oxidoreductase</fullName>
    </submittedName>
</protein>
<evidence type="ECO:0000313" key="7">
    <source>
        <dbReference type="Proteomes" id="UP000254000"/>
    </source>
</evidence>
<organism evidence="6 7">
    <name type="scientific">Gordonibacter pamelaeae</name>
    <dbReference type="NCBI Taxonomy" id="471189"/>
    <lineage>
        <taxon>Bacteria</taxon>
        <taxon>Bacillati</taxon>
        <taxon>Actinomycetota</taxon>
        <taxon>Coriobacteriia</taxon>
        <taxon>Eggerthellales</taxon>
        <taxon>Eggerthellaceae</taxon>
        <taxon>Gordonibacter</taxon>
    </lineage>
</organism>
<keyword evidence="5" id="KW-1015">Disulfide bond</keyword>
<keyword evidence="4" id="KW-0411">Iron-sulfur</keyword>
<dbReference type="PANTHER" id="PTHR13847:SF274">
    <property type="entry name" value="RIESKE 2FE-2S IRON-SULFUR PROTEIN YHFW-RELATED"/>
    <property type="match status" value="1"/>
</dbReference>
<dbReference type="PROSITE" id="PS51296">
    <property type="entry name" value="RIESKE"/>
    <property type="match status" value="1"/>
</dbReference>
<dbReference type="InterPro" id="IPR005805">
    <property type="entry name" value="Rieske_Fe-S_prot_C"/>
</dbReference>